<feature type="region of interest" description="Disordered" evidence="6">
    <location>
        <begin position="1227"/>
        <end position="1262"/>
    </location>
</feature>
<feature type="region of interest" description="Disordered" evidence="6">
    <location>
        <begin position="309"/>
        <end position="337"/>
    </location>
</feature>
<dbReference type="EMBL" id="JALJOQ010000231">
    <property type="protein sequence ID" value="KAK9788288.1"/>
    <property type="molecule type" value="Genomic_DNA"/>
</dbReference>
<dbReference type="InterPro" id="IPR056020">
    <property type="entry name" value="DUF7599"/>
</dbReference>
<evidence type="ECO:0008006" key="13">
    <source>
        <dbReference type="Google" id="ProtNLM"/>
    </source>
</evidence>
<evidence type="ECO:0000259" key="9">
    <source>
        <dbReference type="Pfam" id="PF24538"/>
    </source>
</evidence>
<dbReference type="Pfam" id="PF23704">
    <property type="entry name" value="WHD_GTF3C1_N"/>
    <property type="match status" value="1"/>
</dbReference>
<feature type="domain" description="B-block binding subunit of TFIIIC" evidence="7">
    <location>
        <begin position="132"/>
        <end position="206"/>
    </location>
</feature>
<dbReference type="Pfam" id="PF24538">
    <property type="entry name" value="DUF7599"/>
    <property type="match status" value="1"/>
</dbReference>
<dbReference type="GO" id="GO:0006384">
    <property type="term" value="P:transcription initiation at RNA polymerase III promoter"/>
    <property type="evidence" value="ECO:0007669"/>
    <property type="project" value="InterPro"/>
</dbReference>
<feature type="compositionally biased region" description="Low complexity" evidence="6">
    <location>
        <begin position="655"/>
        <end position="665"/>
    </location>
</feature>
<organism evidence="11 12">
    <name type="scientific">Symbiochloris irregularis</name>
    <dbReference type="NCBI Taxonomy" id="706552"/>
    <lineage>
        <taxon>Eukaryota</taxon>
        <taxon>Viridiplantae</taxon>
        <taxon>Chlorophyta</taxon>
        <taxon>core chlorophytes</taxon>
        <taxon>Trebouxiophyceae</taxon>
        <taxon>Trebouxiales</taxon>
        <taxon>Trebouxiaceae</taxon>
        <taxon>Symbiochloris</taxon>
    </lineage>
</organism>
<evidence type="ECO:0000256" key="2">
    <source>
        <dbReference type="ARBA" id="ARBA00022553"/>
    </source>
</evidence>
<comment type="caution">
    <text evidence="11">The sequence shown here is derived from an EMBL/GenBank/DDBJ whole genome shotgun (WGS) entry which is preliminary data.</text>
</comment>
<dbReference type="InterPro" id="IPR056064">
    <property type="entry name" value="DUF7647"/>
</dbReference>
<feature type="region of interest" description="Disordered" evidence="6">
    <location>
        <begin position="1059"/>
        <end position="1083"/>
    </location>
</feature>
<accession>A0AAW1NQD6</accession>
<keyword evidence="2" id="KW-0597">Phosphoprotein</keyword>
<feature type="domain" description="DUF7599" evidence="9">
    <location>
        <begin position="231"/>
        <end position="306"/>
    </location>
</feature>
<evidence type="ECO:0000313" key="12">
    <source>
        <dbReference type="Proteomes" id="UP001465755"/>
    </source>
</evidence>
<feature type="compositionally biased region" description="Basic and acidic residues" evidence="6">
    <location>
        <begin position="1067"/>
        <end position="1083"/>
    </location>
</feature>
<evidence type="ECO:0000256" key="4">
    <source>
        <dbReference type="ARBA" id="ARBA00023163"/>
    </source>
</evidence>
<evidence type="ECO:0000259" key="7">
    <source>
        <dbReference type="Pfam" id="PF04182"/>
    </source>
</evidence>
<feature type="compositionally biased region" description="Low complexity" evidence="6">
    <location>
        <begin position="674"/>
        <end position="686"/>
    </location>
</feature>
<keyword evidence="5" id="KW-0539">Nucleus</keyword>
<feature type="domain" description="General transcription factor 3C polypeptide 1 winged-helix" evidence="8">
    <location>
        <begin position="1"/>
        <end position="121"/>
    </location>
</feature>
<feature type="region of interest" description="Disordered" evidence="6">
    <location>
        <begin position="879"/>
        <end position="928"/>
    </location>
</feature>
<evidence type="ECO:0000256" key="3">
    <source>
        <dbReference type="ARBA" id="ARBA00023125"/>
    </source>
</evidence>
<gene>
    <name evidence="11" type="ORF">WJX73_010666</name>
</gene>
<proteinExistence type="predicted"/>
<evidence type="ECO:0000259" key="8">
    <source>
        <dbReference type="Pfam" id="PF23704"/>
    </source>
</evidence>
<reference evidence="11 12" key="1">
    <citation type="journal article" date="2024" name="Nat. Commun.">
        <title>Phylogenomics reveals the evolutionary origins of lichenization in chlorophyte algae.</title>
        <authorList>
            <person name="Puginier C."/>
            <person name="Libourel C."/>
            <person name="Otte J."/>
            <person name="Skaloud P."/>
            <person name="Haon M."/>
            <person name="Grisel S."/>
            <person name="Petersen M."/>
            <person name="Berrin J.G."/>
            <person name="Delaux P.M."/>
            <person name="Dal Grande F."/>
            <person name="Keller J."/>
        </authorList>
    </citation>
    <scope>NUCLEOTIDE SEQUENCE [LARGE SCALE GENOMIC DNA]</scope>
    <source>
        <strain evidence="11 12">SAG 2036</strain>
    </source>
</reference>
<evidence type="ECO:0000259" key="10">
    <source>
        <dbReference type="Pfam" id="PF24658"/>
    </source>
</evidence>
<dbReference type="InterPro" id="IPR007309">
    <property type="entry name" value="TFIIIC_Bblock-bd"/>
</dbReference>
<evidence type="ECO:0000256" key="5">
    <source>
        <dbReference type="ARBA" id="ARBA00023242"/>
    </source>
</evidence>
<comment type="subcellular location">
    <subcellularLocation>
        <location evidence="1">Nucleus</location>
    </subcellularLocation>
</comment>
<dbReference type="Pfam" id="PF24658">
    <property type="entry name" value="DUF7647"/>
    <property type="match status" value="1"/>
</dbReference>
<keyword evidence="12" id="KW-1185">Reference proteome</keyword>
<dbReference type="GO" id="GO:0005634">
    <property type="term" value="C:nucleus"/>
    <property type="evidence" value="ECO:0007669"/>
    <property type="project" value="UniProtKB-SubCell"/>
</dbReference>
<dbReference type="PANTHER" id="PTHR15180:SF1">
    <property type="entry name" value="GENERAL TRANSCRIPTION FACTOR 3C POLYPEPTIDE 1"/>
    <property type="match status" value="1"/>
</dbReference>
<evidence type="ECO:0000256" key="1">
    <source>
        <dbReference type="ARBA" id="ARBA00004123"/>
    </source>
</evidence>
<keyword evidence="3" id="KW-0238">DNA-binding</keyword>
<protein>
    <recommendedName>
        <fullName evidence="13">B-block binding subunit of TFIIIC domain-containing protein</fullName>
    </recommendedName>
</protein>
<evidence type="ECO:0000313" key="11">
    <source>
        <dbReference type="EMBL" id="KAK9788288.1"/>
    </source>
</evidence>
<dbReference type="Proteomes" id="UP001465755">
    <property type="component" value="Unassembled WGS sequence"/>
</dbReference>
<dbReference type="PANTHER" id="PTHR15180">
    <property type="entry name" value="GENERAL TRANSCRIPTION FACTOR 3C POLYPEPTIDE 1"/>
    <property type="match status" value="1"/>
</dbReference>
<dbReference type="InterPro" id="IPR044210">
    <property type="entry name" value="Tfc3-like"/>
</dbReference>
<dbReference type="GO" id="GO:0003677">
    <property type="term" value="F:DNA binding"/>
    <property type="evidence" value="ECO:0007669"/>
    <property type="project" value="UniProtKB-KW"/>
</dbReference>
<dbReference type="GO" id="GO:0042791">
    <property type="term" value="P:5S class rRNA transcription by RNA polymerase III"/>
    <property type="evidence" value="ECO:0007669"/>
    <property type="project" value="TreeGrafter"/>
</dbReference>
<feature type="compositionally biased region" description="Basic and acidic residues" evidence="6">
    <location>
        <begin position="908"/>
        <end position="920"/>
    </location>
</feature>
<feature type="region of interest" description="Disordered" evidence="6">
    <location>
        <begin position="655"/>
        <end position="686"/>
    </location>
</feature>
<dbReference type="InterPro" id="IPR056428">
    <property type="entry name" value="WH_GTF3C1"/>
</dbReference>
<sequence>MEELHTAALDQIGLEGPEGCTPQRLWSLLLEALGARGACIAATAVKQQLWLLLSSDSDVQLCQWSVIEDADQADRVKKKDAPAQKLVPVGADIATSPDDAEAQGLRLVGSEWLRNSSLGMHDESLSVKEISAIQRTTLEIVGRGRQDGALRNVLCAAANLAPKNFHYVMKTLEARGLVIMSPIVTSRQKRDHSLINTSVVHLRRFAPCLLPGQYLKQVEDAAGLFTVDNDEERIQQISRQLCFVPNRMLLEQELKHALGYTGKAGHRAWSKVKRKAVDMGLLHVYLGALEERSVMLCKLLKPWEDLPGSSKGKKGRGVKAQVPQDAEGDDDEDGGTSAERLTLSAECGLEEQVLQVLLNAGAEGISYRGLMRMLHLDPKRHLPLVALALLDHRRALALATMPAVPAEVLHSSGIRIISQRQAGADRAATAASGPEQQQQQLALSKKPSLTRVAQDRLAVIDEVLDREGFILFLDAANMFRGPSDSSGGRRSGPDRSTIYRILQRCIDDGAAYSVTVEVPVGKDWRKVGMRQAEVLVRAGIPLDQSLQAKIEEAEAETEDAAKVVKPTQLHMNRLIANGFYTTRALRARLLHIYLCRLVGLAGHTATQDPDKGKRKKVPSDQLAFGAVSTPAARPVFLFSLGSSREHPAQPLALTDSGQAAAAGDASDTELASDEPPQQAPQAQGEPSHTFELGFAWDSMPLSLFVQVVGTTAEPALLRQLQAQHSKLGTVPEHHKSTLLADYARRRMAGVLDVLRRMRLVTATLGDPASVRGQKRAELQDSAVYAVEPVAWAQEQGSLVLSQQRAGQPSSSDAPEWKSFDLDRPEALEQYWSRLEFHANDRTEDIQRWFPYNAAPEMASKRAWTRDQPLSHPVLHKARFSRHKQRLEHLKTGLPPPPKVSTANPRRKMSMEEKHSKQREAYRRKRRKDDMLAAGTEAAAGAVPASPQHPLAAEVPAPVSDQAYRLGAPAADGEPSLPHGAKGSRMWAAHEDKFILHCWCRWHAQQGQEYSCFRLEQRTMPPLRPVTERQARRRIGKLQVNDQTKYQMGRLQQLIQAAHAKAHPVQDGQHEAAEHGKSNAERASEGQLATCQVLALQRPFAADPALAQPSAKRQRVTAPEDQGDMTAATAGGDLSTKAIVEAALRTDPRYANIVATGNDRHGQLFPVNDEHDRRRHDEAWGLIDDIIASAPLRYRAGEHRASRAGRHSSSLAPRPLHRRNRRMHLHTHPDPLAAGAIPLDESEGGDEEAAGRQGIEGQEDSEQSFLAMQSLPQALRQHVGERVMWHNLPLPPDGAPIPASVATAMGLIKGLLASEKPGGAAEGAAAALCARFSQDDIICAFGHLIKQGHLYSGQAHRPFHLTKRFHACLQVLGIPPDTFPAARSASRMLRQSLASASTSAATPEARANSAGLVIAADEDIPHGLVAAALPRMLAGELSLPFAQAKTQAPDHSSTPATLVQLPHVDVRITACSGANLLKSDSSATALLHSSDLAESEDVNMTDATSSNEVDSTLVAEATRAVSAAGAHGLTLQQLTRELSSQLPAEQEATSAAARHVAECMVLDGAAQRVPGAGDWALIAPEHASAFHAQDPAQQDKTVLLQPWVSHMGVVHSDLYQSLARRAVSAVIRSPGLSEAAMHRALEALLPMQATALLDSLVEQKLITRRVVNATAPGPPAIFGGPAPKQAQVRHYFANPQTCMTAVPAA</sequence>
<name>A0AAW1NQD6_9CHLO</name>
<evidence type="ECO:0000256" key="6">
    <source>
        <dbReference type="SAM" id="MobiDB-lite"/>
    </source>
</evidence>
<feature type="domain" description="DUF7647" evidence="10">
    <location>
        <begin position="687"/>
        <end position="864"/>
    </location>
</feature>
<feature type="region of interest" description="Disordered" evidence="6">
    <location>
        <begin position="425"/>
        <end position="445"/>
    </location>
</feature>
<keyword evidence="4" id="KW-0804">Transcription</keyword>
<dbReference type="Pfam" id="PF04182">
    <property type="entry name" value="B-block_TFIIIC"/>
    <property type="match status" value="1"/>
</dbReference>
<dbReference type="GO" id="GO:0000127">
    <property type="term" value="C:transcription factor TFIIIC complex"/>
    <property type="evidence" value="ECO:0007669"/>
    <property type="project" value="InterPro"/>
</dbReference>
<feature type="region of interest" description="Disordered" evidence="6">
    <location>
        <begin position="1103"/>
        <end position="1128"/>
    </location>
</feature>